<keyword evidence="2" id="KW-1185">Reference proteome</keyword>
<evidence type="ECO:0000313" key="1">
    <source>
        <dbReference type="EnsemblPlants" id="TuG1812G0500001275.01.T01.cds307449"/>
    </source>
</evidence>
<name>A0A8R7QCQ3_TRIUA</name>
<protein>
    <submittedName>
        <fullName evidence="1">Uncharacterized protein</fullName>
    </submittedName>
</protein>
<proteinExistence type="predicted"/>
<dbReference type="Gramene" id="TuG1812G0500001275.01.T01">
    <property type="protein sequence ID" value="TuG1812G0500001275.01.T01.cds307449"/>
    <property type="gene ID" value="TuG1812G0500001275.01"/>
</dbReference>
<dbReference type="AlphaFoldDB" id="A0A8R7QCQ3"/>
<dbReference type="EnsemblPlants" id="TuG1812G0500001275.01.T01">
    <property type="protein sequence ID" value="TuG1812G0500001275.01.T01.cds307449"/>
    <property type="gene ID" value="TuG1812G0500001275.01"/>
</dbReference>
<dbReference type="Proteomes" id="UP000015106">
    <property type="component" value="Chromosome 5"/>
</dbReference>
<sequence>IRSAYLLRSSMQARAVAQPLATHNRNTKTALLLFDAMAAGLPRPRPPLAADH</sequence>
<organism evidence="1 2">
    <name type="scientific">Triticum urartu</name>
    <name type="common">Red wild einkorn</name>
    <name type="synonym">Crithodium urartu</name>
    <dbReference type="NCBI Taxonomy" id="4572"/>
    <lineage>
        <taxon>Eukaryota</taxon>
        <taxon>Viridiplantae</taxon>
        <taxon>Streptophyta</taxon>
        <taxon>Embryophyta</taxon>
        <taxon>Tracheophyta</taxon>
        <taxon>Spermatophyta</taxon>
        <taxon>Magnoliopsida</taxon>
        <taxon>Liliopsida</taxon>
        <taxon>Poales</taxon>
        <taxon>Poaceae</taxon>
        <taxon>BOP clade</taxon>
        <taxon>Pooideae</taxon>
        <taxon>Triticodae</taxon>
        <taxon>Triticeae</taxon>
        <taxon>Triticinae</taxon>
        <taxon>Triticum</taxon>
    </lineage>
</organism>
<evidence type="ECO:0000313" key="2">
    <source>
        <dbReference type="Proteomes" id="UP000015106"/>
    </source>
</evidence>
<accession>A0A8R7QCQ3</accession>
<reference evidence="2" key="1">
    <citation type="journal article" date="2013" name="Nature">
        <title>Draft genome of the wheat A-genome progenitor Triticum urartu.</title>
        <authorList>
            <person name="Ling H.Q."/>
            <person name="Zhao S."/>
            <person name="Liu D."/>
            <person name="Wang J."/>
            <person name="Sun H."/>
            <person name="Zhang C."/>
            <person name="Fan H."/>
            <person name="Li D."/>
            <person name="Dong L."/>
            <person name="Tao Y."/>
            <person name="Gao C."/>
            <person name="Wu H."/>
            <person name="Li Y."/>
            <person name="Cui Y."/>
            <person name="Guo X."/>
            <person name="Zheng S."/>
            <person name="Wang B."/>
            <person name="Yu K."/>
            <person name="Liang Q."/>
            <person name="Yang W."/>
            <person name="Lou X."/>
            <person name="Chen J."/>
            <person name="Feng M."/>
            <person name="Jian J."/>
            <person name="Zhang X."/>
            <person name="Luo G."/>
            <person name="Jiang Y."/>
            <person name="Liu J."/>
            <person name="Wang Z."/>
            <person name="Sha Y."/>
            <person name="Zhang B."/>
            <person name="Wu H."/>
            <person name="Tang D."/>
            <person name="Shen Q."/>
            <person name="Xue P."/>
            <person name="Zou S."/>
            <person name="Wang X."/>
            <person name="Liu X."/>
            <person name="Wang F."/>
            <person name="Yang Y."/>
            <person name="An X."/>
            <person name="Dong Z."/>
            <person name="Zhang K."/>
            <person name="Zhang X."/>
            <person name="Luo M.C."/>
            <person name="Dvorak J."/>
            <person name="Tong Y."/>
            <person name="Wang J."/>
            <person name="Yang H."/>
            <person name="Li Z."/>
            <person name="Wang D."/>
            <person name="Zhang A."/>
            <person name="Wang J."/>
        </authorList>
    </citation>
    <scope>NUCLEOTIDE SEQUENCE</scope>
    <source>
        <strain evidence="2">cv. G1812</strain>
    </source>
</reference>
<reference evidence="1" key="3">
    <citation type="submission" date="2022-06" db="UniProtKB">
        <authorList>
            <consortium name="EnsemblPlants"/>
        </authorList>
    </citation>
    <scope>IDENTIFICATION</scope>
</reference>
<reference evidence="1" key="2">
    <citation type="submission" date="2018-03" db="EMBL/GenBank/DDBJ databases">
        <title>The Triticum urartu genome reveals the dynamic nature of wheat genome evolution.</title>
        <authorList>
            <person name="Ling H."/>
            <person name="Ma B."/>
            <person name="Shi X."/>
            <person name="Liu H."/>
            <person name="Dong L."/>
            <person name="Sun H."/>
            <person name="Cao Y."/>
            <person name="Gao Q."/>
            <person name="Zheng S."/>
            <person name="Li Y."/>
            <person name="Yu Y."/>
            <person name="Du H."/>
            <person name="Qi M."/>
            <person name="Li Y."/>
            <person name="Yu H."/>
            <person name="Cui Y."/>
            <person name="Wang N."/>
            <person name="Chen C."/>
            <person name="Wu H."/>
            <person name="Zhao Y."/>
            <person name="Zhang J."/>
            <person name="Li Y."/>
            <person name="Zhou W."/>
            <person name="Zhang B."/>
            <person name="Hu W."/>
            <person name="Eijk M."/>
            <person name="Tang J."/>
            <person name="Witsenboer H."/>
            <person name="Zhao S."/>
            <person name="Li Z."/>
            <person name="Zhang A."/>
            <person name="Wang D."/>
            <person name="Liang C."/>
        </authorList>
    </citation>
    <scope>NUCLEOTIDE SEQUENCE [LARGE SCALE GENOMIC DNA]</scope>
    <source>
        <strain evidence="1">cv. G1812</strain>
    </source>
</reference>